<dbReference type="EC" id="3.-.-.-" evidence="2"/>
<dbReference type="Gene3D" id="3.60.15.10">
    <property type="entry name" value="Ribonuclease Z/Hydroxyacylglutathione hydrolase-like"/>
    <property type="match status" value="1"/>
</dbReference>
<keyword evidence="2" id="KW-0378">Hydrolase</keyword>
<sequence length="272" mass="30761">MFRKVSTSLKKYKDIYYIQGRVELFGQVFHFYLYAPPGLMVDSGPPCASEAAFQLAQAVRPSGIFLTHHHEDHSGNIKSLAEATGASVYMGEQTKAELKKGFDLPFYRKAMWGNPHSFFDGEAADKHLQIDSKTFEVIYTPGHSFDHYVLYDPDTTHLYTGDLFLGTHLKYGMKEESVPDMIASLEKVLALKVGNVFCGHAGIVPKGREALEKKKEFLEWLQEETLYYHYQGLSSKEITRLLFHKGKTKSVLTTGDFSPRHLVNSILSAKQL</sequence>
<comment type="caution">
    <text evidence="2">The sequence shown here is derived from an EMBL/GenBank/DDBJ whole genome shotgun (WGS) entry which is preliminary data.</text>
</comment>
<proteinExistence type="predicted"/>
<dbReference type="Proteomes" id="UP001596142">
    <property type="component" value="Unassembled WGS sequence"/>
</dbReference>
<dbReference type="GO" id="GO:0016787">
    <property type="term" value="F:hydrolase activity"/>
    <property type="evidence" value="ECO:0007669"/>
    <property type="project" value="UniProtKB-KW"/>
</dbReference>
<evidence type="ECO:0000259" key="1">
    <source>
        <dbReference type="SMART" id="SM00849"/>
    </source>
</evidence>
<feature type="domain" description="Metallo-beta-lactamase" evidence="1">
    <location>
        <begin position="26"/>
        <end position="200"/>
    </location>
</feature>
<dbReference type="EMBL" id="JBHSOZ010000003">
    <property type="protein sequence ID" value="MFC5712595.1"/>
    <property type="molecule type" value="Genomic_DNA"/>
</dbReference>
<gene>
    <name evidence="2" type="ORF">ACFPU1_07365</name>
</gene>
<keyword evidence="3" id="KW-1185">Reference proteome</keyword>
<protein>
    <submittedName>
        <fullName evidence="2">MBL fold metallo-hydrolase</fullName>
        <ecNumber evidence="2">3.-.-.-</ecNumber>
    </submittedName>
</protein>
<dbReference type="PANTHER" id="PTHR23131">
    <property type="entry name" value="ENDORIBONUCLEASE LACTB2"/>
    <property type="match status" value="1"/>
</dbReference>
<name>A0ABW0YMF0_9BACI</name>
<organism evidence="2 3">
    <name type="scientific">Thalassorhabdus alkalitolerans</name>
    <dbReference type="NCBI Taxonomy" id="2282697"/>
    <lineage>
        <taxon>Bacteria</taxon>
        <taxon>Bacillati</taxon>
        <taxon>Bacillota</taxon>
        <taxon>Bacilli</taxon>
        <taxon>Bacillales</taxon>
        <taxon>Bacillaceae</taxon>
        <taxon>Thalassorhabdus</taxon>
    </lineage>
</organism>
<dbReference type="Pfam" id="PF00753">
    <property type="entry name" value="Lactamase_B"/>
    <property type="match status" value="1"/>
</dbReference>
<dbReference type="SUPFAM" id="SSF56281">
    <property type="entry name" value="Metallo-hydrolase/oxidoreductase"/>
    <property type="match status" value="1"/>
</dbReference>
<reference evidence="3" key="1">
    <citation type="journal article" date="2019" name="Int. J. Syst. Evol. Microbiol.">
        <title>The Global Catalogue of Microorganisms (GCM) 10K type strain sequencing project: providing services to taxonomists for standard genome sequencing and annotation.</title>
        <authorList>
            <consortium name="The Broad Institute Genomics Platform"/>
            <consortium name="The Broad Institute Genome Sequencing Center for Infectious Disease"/>
            <person name="Wu L."/>
            <person name="Ma J."/>
        </authorList>
    </citation>
    <scope>NUCLEOTIDE SEQUENCE [LARGE SCALE GENOMIC DNA]</scope>
    <source>
        <strain evidence="3">CECT 7184</strain>
    </source>
</reference>
<dbReference type="InterPro" id="IPR050662">
    <property type="entry name" value="Sec-metab_biosynth-thioest"/>
</dbReference>
<accession>A0ABW0YMF0</accession>
<evidence type="ECO:0000313" key="3">
    <source>
        <dbReference type="Proteomes" id="UP001596142"/>
    </source>
</evidence>
<dbReference type="SMART" id="SM00849">
    <property type="entry name" value="Lactamase_B"/>
    <property type="match status" value="1"/>
</dbReference>
<dbReference type="RefSeq" id="WP_385939795.1">
    <property type="nucleotide sequence ID" value="NZ_JBHSOZ010000003.1"/>
</dbReference>
<dbReference type="InterPro" id="IPR001279">
    <property type="entry name" value="Metallo-B-lactamas"/>
</dbReference>
<dbReference type="InterPro" id="IPR036866">
    <property type="entry name" value="RibonucZ/Hydroxyglut_hydro"/>
</dbReference>
<evidence type="ECO:0000313" key="2">
    <source>
        <dbReference type="EMBL" id="MFC5712595.1"/>
    </source>
</evidence>
<dbReference type="CDD" id="cd06262">
    <property type="entry name" value="metallo-hydrolase-like_MBL-fold"/>
    <property type="match status" value="1"/>
</dbReference>